<dbReference type="Proteomes" id="UP000199584">
    <property type="component" value="Unassembled WGS sequence"/>
</dbReference>
<dbReference type="Pfam" id="PF02518">
    <property type="entry name" value="HATPase_c"/>
    <property type="match status" value="1"/>
</dbReference>
<keyword evidence="3 6" id="KW-0808">Transferase</keyword>
<gene>
    <name evidence="6" type="ORF">SAMN05660706_1289</name>
</gene>
<dbReference type="InterPro" id="IPR036890">
    <property type="entry name" value="HATPase_C_sf"/>
</dbReference>
<dbReference type="SUPFAM" id="SSF55874">
    <property type="entry name" value="ATPase domain of HSP90 chaperone/DNA topoisomerase II/histidine kinase"/>
    <property type="match status" value="1"/>
</dbReference>
<dbReference type="Gene3D" id="3.30.565.10">
    <property type="entry name" value="Histidine kinase-like ATPase, C-terminal domain"/>
    <property type="match status" value="1"/>
</dbReference>
<accession>A0A1I6E6X0</accession>
<dbReference type="STRING" id="39060.SAMN05660706_1289"/>
<dbReference type="InterPro" id="IPR005467">
    <property type="entry name" value="His_kinase_dom"/>
</dbReference>
<protein>
    <recommendedName>
        <fullName evidence="2">histidine kinase</fullName>
        <ecNumber evidence="2">2.7.13.3</ecNumber>
    </recommendedName>
</protein>
<reference evidence="7" key="1">
    <citation type="submission" date="2016-10" db="EMBL/GenBank/DDBJ databases">
        <authorList>
            <person name="Varghese N."/>
            <person name="Submissions S."/>
        </authorList>
    </citation>
    <scope>NUCLEOTIDE SEQUENCE [LARGE SCALE GENOMIC DNA]</scope>
    <source>
        <strain evidence="7">DSM 3669</strain>
    </source>
</reference>
<dbReference type="SMART" id="SM00387">
    <property type="entry name" value="HATPase_c"/>
    <property type="match status" value="1"/>
</dbReference>
<keyword evidence="7" id="KW-1185">Reference proteome</keyword>
<evidence type="ECO:0000256" key="2">
    <source>
        <dbReference type="ARBA" id="ARBA00012438"/>
    </source>
</evidence>
<dbReference type="GO" id="GO:0000160">
    <property type="term" value="P:phosphorelay signal transduction system"/>
    <property type="evidence" value="ECO:0007669"/>
    <property type="project" value="UniProtKB-KW"/>
</dbReference>
<dbReference type="EMBL" id="FOYM01000028">
    <property type="protein sequence ID" value="SFR13485.1"/>
    <property type="molecule type" value="Genomic_DNA"/>
</dbReference>
<evidence type="ECO:0000313" key="7">
    <source>
        <dbReference type="Proteomes" id="UP000199584"/>
    </source>
</evidence>
<dbReference type="PROSITE" id="PS50109">
    <property type="entry name" value="HIS_KIN"/>
    <property type="match status" value="1"/>
</dbReference>
<feature type="domain" description="Histidine kinase" evidence="5">
    <location>
        <begin position="1"/>
        <end position="106"/>
    </location>
</feature>
<proteinExistence type="predicted"/>
<dbReference type="GO" id="GO:0004673">
    <property type="term" value="F:protein histidine kinase activity"/>
    <property type="evidence" value="ECO:0007669"/>
    <property type="project" value="UniProtKB-EC"/>
</dbReference>
<dbReference type="AlphaFoldDB" id="A0A1I6E6X0"/>
<evidence type="ECO:0000256" key="3">
    <source>
        <dbReference type="ARBA" id="ARBA00022777"/>
    </source>
</evidence>
<dbReference type="PANTHER" id="PTHR43065:SF29">
    <property type="entry name" value="SENSOR PROTEIN KINASE FLES"/>
    <property type="match status" value="1"/>
</dbReference>
<sequence>MEDLSQHILDIAFNSLEAGATDLTITVREDTVANILAFGVLDNGRGITQNDIPKITDPFFTTKKHKRVGLGVPLLQEAVQRCGGNLEIKALPRKGTSVTAVFPHDHLDRAPLGDITGTLIALITGRQPVNLTYRHKYNNRNFLFNTRKLCIHLGAIPLQTPEVLVWLQNYLDENIANLRRETNEELGRTG</sequence>
<evidence type="ECO:0000256" key="4">
    <source>
        <dbReference type="ARBA" id="ARBA00023012"/>
    </source>
</evidence>
<dbReference type="RefSeq" id="WP_092486040.1">
    <property type="nucleotide sequence ID" value="NZ_FOYM01000028.1"/>
</dbReference>
<evidence type="ECO:0000256" key="1">
    <source>
        <dbReference type="ARBA" id="ARBA00000085"/>
    </source>
</evidence>
<dbReference type="PRINTS" id="PR00344">
    <property type="entry name" value="BCTRLSENSOR"/>
</dbReference>
<keyword evidence="4" id="KW-0902">Two-component regulatory system</keyword>
<dbReference type="PANTHER" id="PTHR43065">
    <property type="entry name" value="SENSOR HISTIDINE KINASE"/>
    <property type="match status" value="1"/>
</dbReference>
<comment type="catalytic activity">
    <reaction evidence="1">
        <text>ATP + protein L-histidine = ADP + protein N-phospho-L-histidine.</text>
        <dbReference type="EC" id="2.7.13.3"/>
    </reaction>
</comment>
<dbReference type="InterPro" id="IPR003594">
    <property type="entry name" value="HATPase_dom"/>
</dbReference>
<name>A0A1I6E6X0_9FIRM</name>
<evidence type="ECO:0000259" key="5">
    <source>
        <dbReference type="PROSITE" id="PS50109"/>
    </source>
</evidence>
<keyword evidence="3 6" id="KW-0418">Kinase</keyword>
<dbReference type="OrthoDB" id="9797586at2"/>
<evidence type="ECO:0000313" key="6">
    <source>
        <dbReference type="EMBL" id="SFR13485.1"/>
    </source>
</evidence>
<dbReference type="InterPro" id="IPR004358">
    <property type="entry name" value="Sig_transdc_His_kin-like_C"/>
</dbReference>
<dbReference type="EC" id="2.7.13.3" evidence="2"/>
<organism evidence="6 7">
    <name type="scientific">Desulfoscipio geothermicus DSM 3669</name>
    <dbReference type="NCBI Taxonomy" id="1121426"/>
    <lineage>
        <taxon>Bacteria</taxon>
        <taxon>Bacillati</taxon>
        <taxon>Bacillota</taxon>
        <taxon>Clostridia</taxon>
        <taxon>Eubacteriales</taxon>
        <taxon>Desulfallaceae</taxon>
        <taxon>Desulfoscipio</taxon>
    </lineage>
</organism>